<name>A0A4V6PER0_9ACTN</name>
<organism evidence="2 3">
    <name type="scientific">Actinomadura rubrisoli</name>
    <dbReference type="NCBI Taxonomy" id="2530368"/>
    <lineage>
        <taxon>Bacteria</taxon>
        <taxon>Bacillati</taxon>
        <taxon>Actinomycetota</taxon>
        <taxon>Actinomycetes</taxon>
        <taxon>Streptosporangiales</taxon>
        <taxon>Thermomonosporaceae</taxon>
        <taxon>Actinomadura</taxon>
    </lineage>
</organism>
<keyword evidence="1" id="KW-0472">Membrane</keyword>
<accession>A0A4V6PER0</accession>
<proteinExistence type="predicted"/>
<sequence length="522" mass="55027">MCTELAIKINNSPGERGLHGGLRKLSRPAELTVYTVAYSQKLHEGLMSPANVNRLRNLALRPQLSGMSNSLRELAVAVESPSGSNAVRWANVDLFVLFLGTASLPPIKSRRVQRAPAILVFAPVLVTWTGLAVGMYYYRATLHDRGMDGQGLLQRWEGRFGGQMPWLLSFDVFALLTVVAILALISVSLRANAIERRQQEELAELRHELHQALVGADVALAPCRNPVLGSLTTELNQIGAEIERATKGLAATAAEFIAAGTQVQRVQQEVTAAAREIKSSTEALGEASTAVQDAAGMAAGAAEAVGDEIGRASTAYDRLATATTTVGQQISDAGDRVGSRLGDVATAFADRLRKATDGNQQAFTAAVDASAGRLTSALDKGAEQVRDALVDLRTTGAAYTSRVENAGDVLGRAAEKLADLDTAATTVNRTLTAVDSTETRIAHTLGELKVAIDGASAAVTQEALLTAIGSLATTMQGMRTELSTISRAGQAMEALHTRSAAQGAAPSAAQPTRSIWRRWLGG</sequence>
<dbReference type="AlphaFoldDB" id="A0A4V6PER0"/>
<evidence type="ECO:0000256" key="1">
    <source>
        <dbReference type="SAM" id="Phobius"/>
    </source>
</evidence>
<keyword evidence="3" id="KW-1185">Reference proteome</keyword>
<evidence type="ECO:0000313" key="3">
    <source>
        <dbReference type="Proteomes" id="UP000294513"/>
    </source>
</evidence>
<protein>
    <submittedName>
        <fullName evidence="2">Uncharacterized protein</fullName>
    </submittedName>
</protein>
<dbReference type="Proteomes" id="UP000294513">
    <property type="component" value="Unassembled WGS sequence"/>
</dbReference>
<feature type="transmembrane region" description="Helical" evidence="1">
    <location>
        <begin position="166"/>
        <end position="189"/>
    </location>
</feature>
<dbReference type="RefSeq" id="WP_131898810.1">
    <property type="nucleotide sequence ID" value="NZ_SMKU01000190.1"/>
</dbReference>
<comment type="caution">
    <text evidence="2">The sequence shown here is derived from an EMBL/GenBank/DDBJ whole genome shotgun (WGS) entry which is preliminary data.</text>
</comment>
<gene>
    <name evidence="2" type="ORF">E1298_29065</name>
</gene>
<evidence type="ECO:0000313" key="2">
    <source>
        <dbReference type="EMBL" id="TDD78007.1"/>
    </source>
</evidence>
<reference evidence="2 3" key="1">
    <citation type="submission" date="2019-03" db="EMBL/GenBank/DDBJ databases">
        <title>Draft genome sequences of novel Actinobacteria.</title>
        <authorList>
            <person name="Sahin N."/>
            <person name="Ay H."/>
            <person name="Saygin H."/>
        </authorList>
    </citation>
    <scope>NUCLEOTIDE SEQUENCE [LARGE SCALE GENOMIC DNA]</scope>
    <source>
        <strain evidence="2 3">H3C3</strain>
    </source>
</reference>
<dbReference type="OrthoDB" id="3435720at2"/>
<keyword evidence="1" id="KW-0812">Transmembrane</keyword>
<feature type="transmembrane region" description="Helical" evidence="1">
    <location>
        <begin position="117"/>
        <end position="138"/>
    </location>
</feature>
<keyword evidence="1" id="KW-1133">Transmembrane helix</keyword>
<dbReference type="EMBL" id="SMKU01000190">
    <property type="protein sequence ID" value="TDD78007.1"/>
    <property type="molecule type" value="Genomic_DNA"/>
</dbReference>